<dbReference type="Gene3D" id="3.40.630.10">
    <property type="entry name" value="Zn peptidases"/>
    <property type="match status" value="1"/>
</dbReference>
<dbReference type="Pfam" id="PF07687">
    <property type="entry name" value="M20_dimer"/>
    <property type="match status" value="1"/>
</dbReference>
<protein>
    <submittedName>
        <fullName evidence="2">M20 family metallopeptidase</fullName>
    </submittedName>
</protein>
<organism evidence="2 3">
    <name type="scientific">Candidatus Clostridium eludens</name>
    <dbReference type="NCBI Taxonomy" id="3381663"/>
    <lineage>
        <taxon>Bacteria</taxon>
        <taxon>Bacillati</taxon>
        <taxon>Bacillota</taxon>
        <taxon>Clostridia</taxon>
        <taxon>Eubacteriales</taxon>
        <taxon>Clostridiaceae</taxon>
        <taxon>Clostridium</taxon>
    </lineage>
</organism>
<keyword evidence="3" id="KW-1185">Reference proteome</keyword>
<dbReference type="InterPro" id="IPR017439">
    <property type="entry name" value="Amidohydrolase"/>
</dbReference>
<dbReference type="Proteomes" id="UP001623660">
    <property type="component" value="Unassembled WGS sequence"/>
</dbReference>
<dbReference type="SUPFAM" id="SSF55031">
    <property type="entry name" value="Bacterial exopeptidase dimerisation domain"/>
    <property type="match status" value="1"/>
</dbReference>
<dbReference type="Pfam" id="PF01546">
    <property type="entry name" value="Peptidase_M20"/>
    <property type="match status" value="1"/>
</dbReference>
<dbReference type="PANTHER" id="PTHR11014:SF63">
    <property type="entry name" value="METALLOPEPTIDASE, PUTATIVE (AFU_ORTHOLOGUE AFUA_6G09600)-RELATED"/>
    <property type="match status" value="1"/>
</dbReference>
<dbReference type="InterPro" id="IPR002933">
    <property type="entry name" value="Peptidase_M20"/>
</dbReference>
<dbReference type="EMBL" id="JBJHZX010000004">
    <property type="protein sequence ID" value="MFL0194762.1"/>
    <property type="molecule type" value="Genomic_DNA"/>
</dbReference>
<dbReference type="PANTHER" id="PTHR11014">
    <property type="entry name" value="PEPTIDASE M20 FAMILY MEMBER"/>
    <property type="match status" value="1"/>
</dbReference>
<dbReference type="SUPFAM" id="SSF53187">
    <property type="entry name" value="Zn-dependent exopeptidases"/>
    <property type="match status" value="1"/>
</dbReference>
<dbReference type="InterPro" id="IPR036264">
    <property type="entry name" value="Bact_exopeptidase_dim_dom"/>
</dbReference>
<dbReference type="PIRSF" id="PIRSF005962">
    <property type="entry name" value="Pept_M20D_amidohydro"/>
    <property type="match status" value="1"/>
</dbReference>
<evidence type="ECO:0000313" key="2">
    <source>
        <dbReference type="EMBL" id="MFL0194762.1"/>
    </source>
</evidence>
<feature type="domain" description="Peptidase M20 dimerisation" evidence="1">
    <location>
        <begin position="200"/>
        <end position="293"/>
    </location>
</feature>
<dbReference type="InterPro" id="IPR011650">
    <property type="entry name" value="Peptidase_M20_dimer"/>
</dbReference>
<dbReference type="RefSeq" id="WP_406790885.1">
    <property type="nucleotide sequence ID" value="NZ_JBJHZX010000004.1"/>
</dbReference>
<evidence type="ECO:0000313" key="3">
    <source>
        <dbReference type="Proteomes" id="UP001623660"/>
    </source>
</evidence>
<gene>
    <name evidence="2" type="ORF">ACJDU8_04125</name>
</gene>
<accession>A0ABW8SGC3</accession>
<sequence>MEQLGRIEEIEEIEEIKDLANKYYSEVVELRRYFHTYPEVSKKEFNTQKKIIDVLNGLDLNIRKAGGTGVIAELKGAKPGKTIAIRADIDALAIDDEISKVYRSKNKGACHACGHDGHTAMLIGVIKVLCDIRHRIEGTLRFIFQPSEEEIADGSGAEAIIKDGGLEGVDAIIGSHLWQPLEIGTIGISKGPVMAASDEFIIVIEGKAGHASMPHQTIDSILTASQIVVALNTIVGRDIDPMKQAVVSVGVFQSGHIYNAIAGKAVLKGTIRSLDEDVRKKVLMHIKKIVKHICDMTGAHCKLDRIVCTYVLNNDPKITDIVLEAGKEVMGGGAHEVKPCMSSEDFSYYLQKIPGCFIFIGVGNPEKGIIYPQHHPKYDIDEIALLYGVQVMSNSALKLLLKLKSEDNGVKM</sequence>
<name>A0ABW8SGC3_9CLOT</name>
<proteinExistence type="predicted"/>
<evidence type="ECO:0000259" key="1">
    <source>
        <dbReference type="Pfam" id="PF07687"/>
    </source>
</evidence>
<dbReference type="Gene3D" id="3.30.70.360">
    <property type="match status" value="1"/>
</dbReference>
<comment type="caution">
    <text evidence="2">The sequence shown here is derived from an EMBL/GenBank/DDBJ whole genome shotgun (WGS) entry which is preliminary data.</text>
</comment>
<dbReference type="NCBIfam" id="TIGR01891">
    <property type="entry name" value="amidohydrolases"/>
    <property type="match status" value="1"/>
</dbReference>
<reference evidence="2 3" key="1">
    <citation type="submission" date="2024-11" db="EMBL/GenBank/DDBJ databases">
        <authorList>
            <person name="Heng Y.C."/>
            <person name="Lim A.C.H."/>
            <person name="Lee J.K.Y."/>
            <person name="Kittelmann S."/>
        </authorList>
    </citation>
    <scope>NUCLEOTIDE SEQUENCE [LARGE SCALE GENOMIC DNA]</scope>
    <source>
        <strain evidence="2 3">WILCCON 0269</strain>
    </source>
</reference>